<dbReference type="Proteomes" id="UP000285317">
    <property type="component" value="Chromosome"/>
</dbReference>
<gene>
    <name evidence="1" type="ORF">C1I64_15100</name>
</gene>
<dbReference type="KEGG" id="rfs:C1I64_15100"/>
<evidence type="ECO:0000313" key="1">
    <source>
        <dbReference type="EMBL" id="AZZ53229.1"/>
    </source>
</evidence>
<dbReference type="AlphaFoldDB" id="A0A3T0T3U9"/>
<organism evidence="1 2">
    <name type="scientific">Rathayibacter festucae DSM 15932</name>
    <dbReference type="NCBI Taxonomy" id="1328866"/>
    <lineage>
        <taxon>Bacteria</taxon>
        <taxon>Bacillati</taxon>
        <taxon>Actinomycetota</taxon>
        <taxon>Actinomycetes</taxon>
        <taxon>Micrococcales</taxon>
        <taxon>Microbacteriaceae</taxon>
        <taxon>Rathayibacter</taxon>
    </lineage>
</organism>
<proteinExistence type="predicted"/>
<sequence>MVCEFLVWVHLARKTPVRAAVRGRVYEIGAPERPDGEVLLTVWTGGRAVGQVLATEPPVFRRLGPRAAPEPQPVSGIPDLLECAAGLR</sequence>
<name>A0A3T0T3U9_9MICO</name>
<accession>A0A3T0T3U9</accession>
<reference evidence="1 2" key="1">
    <citation type="submission" date="2018-03" db="EMBL/GenBank/DDBJ databases">
        <title>Bacteriophage NCPPB3778 and a type I-E CRISPR drive the evolution of the US Biological Select Agent, Rathayibacter toxicus.</title>
        <authorList>
            <person name="Davis E.W.II."/>
            <person name="Tabima J.F."/>
            <person name="Weisberg A.J."/>
            <person name="Dantas Lopes L."/>
            <person name="Wiseman M.S."/>
            <person name="Wiseman M.S."/>
            <person name="Pupko T."/>
            <person name="Belcher M.S."/>
            <person name="Sechler A.J."/>
            <person name="Tancos M.A."/>
            <person name="Schroeder B.K."/>
            <person name="Murray T.D."/>
            <person name="Luster D.G."/>
            <person name="Schneider W.L."/>
            <person name="Rogers E."/>
            <person name="Andreote F.D."/>
            <person name="Grunwald N.J."/>
            <person name="Putnam M.L."/>
            <person name="Chang J.H."/>
        </authorList>
    </citation>
    <scope>NUCLEOTIDE SEQUENCE [LARGE SCALE GENOMIC DNA]</scope>
    <source>
        <strain evidence="1 2">DSM 15932</strain>
    </source>
</reference>
<dbReference type="RefSeq" id="WP_127887767.1">
    <property type="nucleotide sequence ID" value="NZ_CP028137.1"/>
</dbReference>
<dbReference type="EMBL" id="CP028137">
    <property type="protein sequence ID" value="AZZ53229.1"/>
    <property type="molecule type" value="Genomic_DNA"/>
</dbReference>
<evidence type="ECO:0000313" key="2">
    <source>
        <dbReference type="Proteomes" id="UP000285317"/>
    </source>
</evidence>
<protein>
    <submittedName>
        <fullName evidence="1">Uncharacterized protein</fullName>
    </submittedName>
</protein>